<dbReference type="HOGENOM" id="CLU_055795_1_0_2"/>
<keyword evidence="2" id="KW-0460">Magnesium</keyword>
<proteinExistence type="predicted"/>
<dbReference type="InterPro" id="IPR002882">
    <property type="entry name" value="CofD"/>
</dbReference>
<dbReference type="eggNOG" id="arCOG04395">
    <property type="taxonomic scope" value="Archaea"/>
</dbReference>
<dbReference type="Pfam" id="PF01933">
    <property type="entry name" value="CofD"/>
    <property type="match status" value="1"/>
</dbReference>
<dbReference type="AlphaFoldDB" id="E1RIP9"/>
<sequence length="297" mass="32821">MITVLSGGSESLKLIRAMRHFLDDDEIAVIANTSDALWMEGTLASPDIDDLIFLFSGILNTTKWHGIKGDTYSTCLFFRKYFEDEIAGVGDKERAIHIARGRYISEGISSTQVTKEICGRFGICSAILPATDNFMGLRCKVGDETISPLNLRQRFSGNELDIIESIDLEYYNEPVLAEEASSAIKESDAVVIGPGSPLTSVLPIIACRGIRNLMLENFTIAFAPPFPKNDSGLALSNYNKIVRIYKDLSELLIQDSLEEDRIEGAMLLNTKMTSRHSAESLAWDLMSVIRSHGKKTA</sequence>
<keyword evidence="4" id="KW-1185">Reference proteome</keyword>
<protein>
    <recommendedName>
        <fullName evidence="5">2-phospho-L-lactate transferase</fullName>
    </recommendedName>
</protein>
<reference evidence="3 4" key="1">
    <citation type="journal article" date="2010" name="Stand. Genomic Sci.">
        <title>Complete genome sequence of Methanoplanus petrolearius type strain (SEBR 4847).</title>
        <authorList>
            <person name="Brambilla E."/>
            <person name="Djao O.D."/>
            <person name="Daligault H."/>
            <person name="Lapidus A."/>
            <person name="Lucas S."/>
            <person name="Hammon N."/>
            <person name="Nolan M."/>
            <person name="Tice H."/>
            <person name="Cheng J.F."/>
            <person name="Han C."/>
            <person name="Tapia R."/>
            <person name="Goodwin L."/>
            <person name="Pitluck S."/>
            <person name="Liolios K."/>
            <person name="Ivanova N."/>
            <person name="Mavromatis K."/>
            <person name="Mikhailova N."/>
            <person name="Pati A."/>
            <person name="Chen A."/>
            <person name="Palaniappan K."/>
            <person name="Land M."/>
            <person name="Hauser L."/>
            <person name="Chang Y.J."/>
            <person name="Jeffries C.D."/>
            <person name="Rohde M."/>
            <person name="Spring S."/>
            <person name="Sikorski J."/>
            <person name="Goker M."/>
            <person name="Woyke T."/>
            <person name="Bristow J."/>
            <person name="Eisen J.A."/>
            <person name="Markowitz V."/>
            <person name="Hugenholtz P."/>
            <person name="Kyrpides N.C."/>
            <person name="Klenk H.P."/>
        </authorList>
    </citation>
    <scope>NUCLEOTIDE SEQUENCE [LARGE SCALE GENOMIC DNA]</scope>
    <source>
        <strain evidence="4">DSM 11571 / OCM 486 / SEBR 4847</strain>
    </source>
</reference>
<dbReference type="PANTHER" id="PTHR43007:SF1">
    <property type="entry name" value="2-PHOSPHO-L-LACTATE TRANSFERASE"/>
    <property type="match status" value="1"/>
</dbReference>
<evidence type="ECO:0000256" key="1">
    <source>
        <dbReference type="ARBA" id="ARBA00022679"/>
    </source>
</evidence>
<dbReference type="RefSeq" id="WP_013329818.1">
    <property type="nucleotide sequence ID" value="NC_014507.1"/>
</dbReference>
<dbReference type="GO" id="GO:0000287">
    <property type="term" value="F:magnesium ion binding"/>
    <property type="evidence" value="ECO:0007669"/>
    <property type="project" value="InterPro"/>
</dbReference>
<keyword evidence="1" id="KW-0808">Transferase</keyword>
<dbReference type="Gene3D" id="1.10.8.240">
    <property type="entry name" value="CofD-like domain"/>
    <property type="match status" value="1"/>
</dbReference>
<dbReference type="GO" id="GO:0043743">
    <property type="term" value="F:LPPG:FO 2-phospho-L-lactate transferase activity"/>
    <property type="evidence" value="ECO:0007669"/>
    <property type="project" value="InterPro"/>
</dbReference>
<dbReference type="InterPro" id="IPR038136">
    <property type="entry name" value="CofD-like_dom_sf"/>
</dbReference>
<dbReference type="PANTHER" id="PTHR43007">
    <property type="entry name" value="2-PHOSPHO-L-LACTATE TRANSFERASE"/>
    <property type="match status" value="1"/>
</dbReference>
<gene>
    <name evidence="3" type="ordered locus">Mpet_1889</name>
</gene>
<dbReference type="EMBL" id="CP002117">
    <property type="protein sequence ID" value="ADN36641.1"/>
    <property type="molecule type" value="Genomic_DNA"/>
</dbReference>
<evidence type="ECO:0008006" key="5">
    <source>
        <dbReference type="Google" id="ProtNLM"/>
    </source>
</evidence>
<dbReference type="Gene3D" id="3.40.50.10680">
    <property type="entry name" value="CofD-like domains"/>
    <property type="match status" value="1"/>
</dbReference>
<organism evidence="3 4">
    <name type="scientific">Methanolacinia petrolearia (strain DSM 11571 / OCM 486 / SEBR 4847)</name>
    <name type="common">Methanoplanus petrolearius</name>
    <dbReference type="NCBI Taxonomy" id="679926"/>
    <lineage>
        <taxon>Archaea</taxon>
        <taxon>Methanobacteriati</taxon>
        <taxon>Methanobacteriota</taxon>
        <taxon>Stenosarchaea group</taxon>
        <taxon>Methanomicrobia</taxon>
        <taxon>Methanomicrobiales</taxon>
        <taxon>Methanomicrobiaceae</taxon>
        <taxon>Methanolacinia</taxon>
    </lineage>
</organism>
<evidence type="ECO:0000313" key="4">
    <source>
        <dbReference type="Proteomes" id="UP000006565"/>
    </source>
</evidence>
<evidence type="ECO:0000256" key="2">
    <source>
        <dbReference type="ARBA" id="ARBA00022842"/>
    </source>
</evidence>
<evidence type="ECO:0000313" key="3">
    <source>
        <dbReference type="EMBL" id="ADN36641.1"/>
    </source>
</evidence>
<dbReference type="SUPFAM" id="SSF142338">
    <property type="entry name" value="CofD-like"/>
    <property type="match status" value="1"/>
</dbReference>
<dbReference type="KEGG" id="mpi:Mpet_1889"/>
<dbReference type="InterPro" id="IPR010115">
    <property type="entry name" value="FbiA/CofD"/>
</dbReference>
<name>E1RIP9_METP4</name>
<dbReference type="OrthoDB" id="109175at2157"/>
<dbReference type="GeneID" id="9744366"/>
<accession>E1RIP9</accession>
<dbReference type="Proteomes" id="UP000006565">
    <property type="component" value="Chromosome"/>
</dbReference>
<dbReference type="STRING" id="679926.Mpet_1889"/>